<dbReference type="WBParaSite" id="TREG1_81390.1">
    <property type="protein sequence ID" value="TREG1_81390.1"/>
    <property type="gene ID" value="TREG1_81390"/>
</dbReference>
<evidence type="ECO:0000313" key="2">
    <source>
        <dbReference type="Proteomes" id="UP000050795"/>
    </source>
</evidence>
<keyword evidence="2" id="KW-1185">Reference proteome</keyword>
<dbReference type="AlphaFoldDB" id="A0AA85K915"/>
<accession>A0AA85K915</accession>
<evidence type="ECO:0000256" key="1">
    <source>
        <dbReference type="SAM" id="Coils"/>
    </source>
</evidence>
<protein>
    <submittedName>
        <fullName evidence="3">CC2-LZ domain-containing protein</fullName>
    </submittedName>
</protein>
<reference evidence="3" key="2">
    <citation type="submission" date="2023-11" db="UniProtKB">
        <authorList>
            <consortium name="WormBaseParasite"/>
        </authorList>
    </citation>
    <scope>IDENTIFICATION</scope>
</reference>
<evidence type="ECO:0000313" key="3">
    <source>
        <dbReference type="WBParaSite" id="TREG1_81390.1"/>
    </source>
</evidence>
<proteinExistence type="predicted"/>
<reference evidence="2" key="1">
    <citation type="submission" date="2022-06" db="EMBL/GenBank/DDBJ databases">
        <authorList>
            <person name="Berger JAMES D."/>
            <person name="Berger JAMES D."/>
        </authorList>
    </citation>
    <scope>NUCLEOTIDE SEQUENCE [LARGE SCALE GENOMIC DNA]</scope>
</reference>
<keyword evidence="1" id="KW-0175">Coiled coil</keyword>
<feature type="coiled-coil region" evidence="1">
    <location>
        <begin position="208"/>
        <end position="269"/>
    </location>
</feature>
<feature type="coiled-coil region" evidence="1">
    <location>
        <begin position="40"/>
        <end position="67"/>
    </location>
</feature>
<dbReference type="Proteomes" id="UP000050795">
    <property type="component" value="Unassembled WGS sequence"/>
</dbReference>
<sequence length="296" mass="35055">MTLDVAELKSRLHKQSELIMILKSRADSEMENRKLAECKLLSELKRNQDLKEQLVQYQQKASDAEINSRVLRSNLDSLSFELLCQTSAKKLGHHLTDACIQAEPVKTFQDKSISTQRNDEECLDVYRDKFRRLSEKSNELSGLINQAKSFYLKNQKTLQISLEGLIGLITKKDNIHLRTSKDYHDHCVKWENERKTLTSQLEDERILNNDMRMKLNEAYADKSKLEDTLKKLKEQREREMKEFNANVRVKCLEEELMNSKLEMEQMKKDFEAYKIYTKELLDNERRLNKELRQLFN</sequence>
<name>A0AA85K915_TRIRE</name>
<organism evidence="2 3">
    <name type="scientific">Trichobilharzia regenti</name>
    <name type="common">Nasal bird schistosome</name>
    <dbReference type="NCBI Taxonomy" id="157069"/>
    <lineage>
        <taxon>Eukaryota</taxon>
        <taxon>Metazoa</taxon>
        <taxon>Spiralia</taxon>
        <taxon>Lophotrochozoa</taxon>
        <taxon>Platyhelminthes</taxon>
        <taxon>Trematoda</taxon>
        <taxon>Digenea</taxon>
        <taxon>Strigeidida</taxon>
        <taxon>Schistosomatoidea</taxon>
        <taxon>Schistosomatidae</taxon>
        <taxon>Trichobilharzia</taxon>
    </lineage>
</organism>